<protein>
    <submittedName>
        <fullName evidence="2">Uncharacterized protein</fullName>
    </submittedName>
</protein>
<organism evidence="2 3">
    <name type="scientific">Oryza sativa subsp. japonica</name>
    <name type="common">Rice</name>
    <dbReference type="NCBI Taxonomy" id="39947"/>
    <lineage>
        <taxon>Eukaryota</taxon>
        <taxon>Viridiplantae</taxon>
        <taxon>Streptophyta</taxon>
        <taxon>Embryophyta</taxon>
        <taxon>Tracheophyta</taxon>
        <taxon>Spermatophyta</taxon>
        <taxon>Magnoliopsida</taxon>
        <taxon>Liliopsida</taxon>
        <taxon>Poales</taxon>
        <taxon>Poaceae</taxon>
        <taxon>BOP clade</taxon>
        <taxon>Oryzoideae</taxon>
        <taxon>Oryzeae</taxon>
        <taxon>Oryzinae</taxon>
        <taxon>Oryza</taxon>
        <taxon>Oryza sativa</taxon>
    </lineage>
</organism>
<name>Q69MS5_ORYSJ</name>
<evidence type="ECO:0000313" key="2">
    <source>
        <dbReference type="EMBL" id="BAD33840.1"/>
    </source>
</evidence>
<dbReference type="AlphaFoldDB" id="Q69MS5"/>
<reference evidence="3" key="2">
    <citation type="journal article" date="2008" name="Nucleic Acids Res.">
        <title>The rice annotation project database (RAP-DB): 2008 update.</title>
        <authorList>
            <consortium name="The rice annotation project (RAP)"/>
        </authorList>
    </citation>
    <scope>GENOME REANNOTATION</scope>
    <source>
        <strain evidence="3">cv. Nipponbare</strain>
    </source>
</reference>
<accession>Q69MS5</accession>
<evidence type="ECO:0000313" key="3">
    <source>
        <dbReference type="Proteomes" id="UP000000763"/>
    </source>
</evidence>
<evidence type="ECO:0000256" key="1">
    <source>
        <dbReference type="SAM" id="MobiDB-lite"/>
    </source>
</evidence>
<dbReference type="EMBL" id="AP005740">
    <property type="protein sequence ID" value="BAD33840.1"/>
    <property type="molecule type" value="Genomic_DNA"/>
</dbReference>
<feature type="region of interest" description="Disordered" evidence="1">
    <location>
        <begin position="1"/>
        <end position="22"/>
    </location>
</feature>
<reference evidence="3" key="1">
    <citation type="journal article" date="2005" name="Nature">
        <title>The map-based sequence of the rice genome.</title>
        <authorList>
            <consortium name="International rice genome sequencing project (IRGSP)"/>
            <person name="Matsumoto T."/>
            <person name="Wu J."/>
            <person name="Kanamori H."/>
            <person name="Katayose Y."/>
            <person name="Fujisawa M."/>
            <person name="Namiki N."/>
            <person name="Mizuno H."/>
            <person name="Yamamoto K."/>
            <person name="Antonio B.A."/>
            <person name="Baba T."/>
            <person name="Sakata K."/>
            <person name="Nagamura Y."/>
            <person name="Aoki H."/>
            <person name="Arikawa K."/>
            <person name="Arita K."/>
            <person name="Bito T."/>
            <person name="Chiden Y."/>
            <person name="Fujitsuka N."/>
            <person name="Fukunaka R."/>
            <person name="Hamada M."/>
            <person name="Harada C."/>
            <person name="Hayashi A."/>
            <person name="Hijishita S."/>
            <person name="Honda M."/>
            <person name="Hosokawa S."/>
            <person name="Ichikawa Y."/>
            <person name="Idonuma A."/>
            <person name="Iijima M."/>
            <person name="Ikeda M."/>
            <person name="Ikeno M."/>
            <person name="Ito K."/>
            <person name="Ito S."/>
            <person name="Ito T."/>
            <person name="Ito Y."/>
            <person name="Ito Y."/>
            <person name="Iwabuchi A."/>
            <person name="Kamiya K."/>
            <person name="Karasawa W."/>
            <person name="Kurita K."/>
            <person name="Katagiri S."/>
            <person name="Kikuta A."/>
            <person name="Kobayashi H."/>
            <person name="Kobayashi N."/>
            <person name="Machita K."/>
            <person name="Maehara T."/>
            <person name="Masukawa M."/>
            <person name="Mizubayashi T."/>
            <person name="Mukai Y."/>
            <person name="Nagasaki H."/>
            <person name="Nagata Y."/>
            <person name="Naito S."/>
            <person name="Nakashima M."/>
            <person name="Nakama Y."/>
            <person name="Nakamichi Y."/>
            <person name="Nakamura M."/>
            <person name="Meguro A."/>
            <person name="Negishi M."/>
            <person name="Ohta I."/>
            <person name="Ohta T."/>
            <person name="Okamoto M."/>
            <person name="Ono N."/>
            <person name="Saji S."/>
            <person name="Sakaguchi M."/>
            <person name="Sakai K."/>
            <person name="Shibata M."/>
            <person name="Shimokawa T."/>
            <person name="Song J."/>
            <person name="Takazaki Y."/>
            <person name="Terasawa K."/>
            <person name="Tsugane M."/>
            <person name="Tsuji K."/>
            <person name="Ueda S."/>
            <person name="Waki K."/>
            <person name="Yamagata H."/>
            <person name="Yamamoto M."/>
            <person name="Yamamoto S."/>
            <person name="Yamane H."/>
            <person name="Yoshiki S."/>
            <person name="Yoshihara R."/>
            <person name="Yukawa K."/>
            <person name="Zhong H."/>
            <person name="Yano M."/>
            <person name="Yuan Q."/>
            <person name="Ouyang S."/>
            <person name="Liu J."/>
            <person name="Jones K.M."/>
            <person name="Gansberger K."/>
            <person name="Moffat K."/>
            <person name="Hill J."/>
            <person name="Bera J."/>
            <person name="Fadrosh D."/>
            <person name="Jin S."/>
            <person name="Johri S."/>
            <person name="Kim M."/>
            <person name="Overton L."/>
            <person name="Reardon M."/>
            <person name="Tsitrin T."/>
            <person name="Vuong H."/>
            <person name="Weaver B."/>
            <person name="Ciecko A."/>
            <person name="Tallon L."/>
            <person name="Jackson J."/>
            <person name="Pai G."/>
            <person name="Aken S.V."/>
            <person name="Utterback T."/>
            <person name="Reidmuller S."/>
            <person name="Feldblyum T."/>
            <person name="Hsiao J."/>
            <person name="Zismann V."/>
            <person name="Iobst S."/>
            <person name="de Vazeille A.R."/>
            <person name="Buell C.R."/>
            <person name="Ying K."/>
            <person name="Li Y."/>
            <person name="Lu T."/>
            <person name="Huang Y."/>
            <person name="Zhao Q."/>
            <person name="Feng Q."/>
            <person name="Zhang L."/>
            <person name="Zhu J."/>
            <person name="Weng Q."/>
            <person name="Mu J."/>
            <person name="Lu Y."/>
            <person name="Fan D."/>
            <person name="Liu Y."/>
            <person name="Guan J."/>
            <person name="Zhang Y."/>
            <person name="Yu S."/>
            <person name="Liu X."/>
            <person name="Zhang Y."/>
            <person name="Hong G."/>
            <person name="Han B."/>
            <person name="Choisne N."/>
            <person name="Demange N."/>
            <person name="Orjeda G."/>
            <person name="Samain S."/>
            <person name="Cattolico L."/>
            <person name="Pelletier E."/>
            <person name="Couloux A."/>
            <person name="Segurens B."/>
            <person name="Wincker P."/>
            <person name="D'Hont A."/>
            <person name="Scarpelli C."/>
            <person name="Weissenbach J."/>
            <person name="Salanoubat M."/>
            <person name="Quetier F."/>
            <person name="Yu Y."/>
            <person name="Kim H.R."/>
            <person name="Rambo T."/>
            <person name="Currie J."/>
            <person name="Collura K."/>
            <person name="Luo M."/>
            <person name="Yang T."/>
            <person name="Ammiraju J.S.S."/>
            <person name="Engler F."/>
            <person name="Soderlund C."/>
            <person name="Wing R.A."/>
            <person name="Palmer L.E."/>
            <person name="de la Bastide M."/>
            <person name="Spiegel L."/>
            <person name="Nascimento L."/>
            <person name="Zutavern T."/>
            <person name="O'Shaughnessy A."/>
            <person name="Dike S."/>
            <person name="Dedhia N."/>
            <person name="Preston R."/>
            <person name="Balija V."/>
            <person name="McCombie W.R."/>
            <person name="Chow T."/>
            <person name="Chen H."/>
            <person name="Chung M."/>
            <person name="Chen C."/>
            <person name="Shaw J."/>
            <person name="Wu H."/>
            <person name="Hsiao K."/>
            <person name="Chao Y."/>
            <person name="Chu M."/>
            <person name="Cheng C."/>
            <person name="Hour A."/>
            <person name="Lee P."/>
            <person name="Lin S."/>
            <person name="Lin Y."/>
            <person name="Liou J."/>
            <person name="Liu S."/>
            <person name="Hsing Y."/>
            <person name="Raghuvanshi S."/>
            <person name="Mohanty A."/>
            <person name="Bharti A.K."/>
            <person name="Gaur A."/>
            <person name="Gupta V."/>
            <person name="Kumar D."/>
            <person name="Ravi V."/>
            <person name="Vij S."/>
            <person name="Kapur A."/>
            <person name="Khurana P."/>
            <person name="Khurana P."/>
            <person name="Khurana J.P."/>
            <person name="Tyagi A.K."/>
            <person name="Gaikwad K."/>
            <person name="Singh A."/>
            <person name="Dalal V."/>
            <person name="Srivastava S."/>
            <person name="Dixit A."/>
            <person name="Pal A.K."/>
            <person name="Ghazi I.A."/>
            <person name="Yadav M."/>
            <person name="Pandit A."/>
            <person name="Bhargava A."/>
            <person name="Sureshbabu K."/>
            <person name="Batra K."/>
            <person name="Sharma T.R."/>
            <person name="Mohapatra T."/>
            <person name="Singh N.K."/>
            <person name="Messing J."/>
            <person name="Nelson A.B."/>
            <person name="Fuks G."/>
            <person name="Kavchok S."/>
            <person name="Keizer G."/>
            <person name="Linton E."/>
            <person name="Llaca V."/>
            <person name="Song R."/>
            <person name="Tanyolac B."/>
            <person name="Young S."/>
            <person name="Ho-Il K."/>
            <person name="Hahn J.H."/>
            <person name="Sangsakoo G."/>
            <person name="Vanavichit A."/>
            <person name="de Mattos Luiz.A.T."/>
            <person name="Zimmer P.D."/>
            <person name="Malone G."/>
            <person name="Dellagostin O."/>
            <person name="de Oliveira A.C."/>
            <person name="Bevan M."/>
            <person name="Bancroft I."/>
            <person name="Minx P."/>
            <person name="Cordum H."/>
            <person name="Wilson R."/>
            <person name="Cheng Z."/>
            <person name="Jin W."/>
            <person name="Jiang J."/>
            <person name="Leong S.A."/>
            <person name="Iwama H."/>
            <person name="Gojobori T."/>
            <person name="Itoh T."/>
            <person name="Niimura Y."/>
            <person name="Fujii Y."/>
            <person name="Habara T."/>
            <person name="Sakai H."/>
            <person name="Sato Y."/>
            <person name="Wilson G."/>
            <person name="Kumar K."/>
            <person name="McCouch S."/>
            <person name="Juretic N."/>
            <person name="Hoen D."/>
            <person name="Wright S."/>
            <person name="Bruskiewich R."/>
            <person name="Bureau T."/>
            <person name="Miyao A."/>
            <person name="Hirochika H."/>
            <person name="Nishikawa T."/>
            <person name="Kadowaki K."/>
            <person name="Sugiura M."/>
            <person name="Burr B."/>
            <person name="Sasaki T."/>
        </authorList>
    </citation>
    <scope>NUCLEOTIDE SEQUENCE [LARGE SCALE GENOMIC DNA]</scope>
    <source>
        <strain evidence="3">cv. Nipponbare</strain>
    </source>
</reference>
<gene>
    <name evidence="2" type="primary">P0015A04.8</name>
</gene>
<proteinExistence type="predicted"/>
<dbReference type="Proteomes" id="UP000000763">
    <property type="component" value="Chromosome 8"/>
</dbReference>
<feature type="region of interest" description="Disordered" evidence="1">
    <location>
        <begin position="81"/>
        <end position="114"/>
    </location>
</feature>
<feature type="compositionally biased region" description="Basic and acidic residues" evidence="1">
    <location>
        <begin position="85"/>
        <end position="114"/>
    </location>
</feature>
<sequence length="114" mass="12318">MNGHSYRPSATRATSRKGKGMWDLPLLGPITTGSDYPETLLGSSSGLEHRCRQILLFRPTTTGAARVAVLIEGVATLRPDPCWGEGRRGGRGEVRGGEGRERGEPERWDGSTPT</sequence>